<dbReference type="RefSeq" id="WP_132194906.1">
    <property type="nucleotide sequence ID" value="NZ_SLWM01000023.1"/>
</dbReference>
<dbReference type="EMBL" id="SLWM01000023">
    <property type="protein sequence ID" value="TCO13238.1"/>
    <property type="molecule type" value="Genomic_DNA"/>
</dbReference>
<dbReference type="PANTHER" id="PTHR33823">
    <property type="entry name" value="RNA POLYMERASE-BINDING TRANSCRIPTION FACTOR DKSA-RELATED"/>
    <property type="match status" value="1"/>
</dbReference>
<gene>
    <name evidence="3" type="ORF">EV644_12370</name>
</gene>
<proteinExistence type="predicted"/>
<dbReference type="Gene3D" id="1.20.120.910">
    <property type="entry name" value="DksA, coiled-coil domain"/>
    <property type="match status" value="1"/>
</dbReference>
<name>A0ABY2BAD7_9ACTN</name>
<dbReference type="PANTHER" id="PTHR33823:SF4">
    <property type="entry name" value="GENERAL STRESS PROTEIN 16O"/>
    <property type="match status" value="1"/>
</dbReference>
<keyword evidence="4" id="KW-1185">Reference proteome</keyword>
<organism evidence="3 4">
    <name type="scientific">Kribbella orskensis</name>
    <dbReference type="NCBI Taxonomy" id="2512216"/>
    <lineage>
        <taxon>Bacteria</taxon>
        <taxon>Bacillati</taxon>
        <taxon>Actinomycetota</taxon>
        <taxon>Actinomycetes</taxon>
        <taxon>Propionibacteriales</taxon>
        <taxon>Kribbellaceae</taxon>
        <taxon>Kribbella</taxon>
    </lineage>
</organism>
<evidence type="ECO:0000256" key="1">
    <source>
        <dbReference type="PROSITE-ProRule" id="PRU00510"/>
    </source>
</evidence>
<protein>
    <submittedName>
        <fullName evidence="3">RNA polymerase-binding transcription factor DksA</fullName>
    </submittedName>
</protein>
<accession>A0ABY2BAD7</accession>
<dbReference type="SUPFAM" id="SSF57716">
    <property type="entry name" value="Glucocorticoid receptor-like (DNA-binding domain)"/>
    <property type="match status" value="1"/>
</dbReference>
<feature type="region of interest" description="Disordered" evidence="2">
    <location>
        <begin position="119"/>
        <end position="150"/>
    </location>
</feature>
<evidence type="ECO:0000256" key="2">
    <source>
        <dbReference type="SAM" id="MobiDB-lite"/>
    </source>
</evidence>
<sequence length="172" mass="18713">MSDLDQAAPPSAPRGRRVVDSQRFRVELEQQRRFRLEQLTQLVCDTTAANDDDASGQVTSTLMTAVGTVLAEIDAALFRLAIGSFGICQRCSRTIPSDRLEAIPMACLCLQCQYREESRGSQPDPVAGEPTNTVVPPPTSPPPQDRYPTPAADIVDVWGIDSFPASDPPANW</sequence>
<reference evidence="3 4" key="1">
    <citation type="journal article" date="2015" name="Stand. Genomic Sci.">
        <title>Genomic Encyclopedia of Bacterial and Archaeal Type Strains, Phase III: the genomes of soil and plant-associated and newly described type strains.</title>
        <authorList>
            <person name="Whitman W.B."/>
            <person name="Woyke T."/>
            <person name="Klenk H.P."/>
            <person name="Zhou Y."/>
            <person name="Lilburn T.G."/>
            <person name="Beck B.J."/>
            <person name="De Vos P."/>
            <person name="Vandamme P."/>
            <person name="Eisen J.A."/>
            <person name="Garrity G."/>
            <person name="Hugenholtz P."/>
            <person name="Kyrpides N.C."/>
        </authorList>
    </citation>
    <scope>NUCLEOTIDE SEQUENCE [LARGE SCALE GENOMIC DNA]</scope>
    <source>
        <strain evidence="3 4">VKM Ac-2538</strain>
    </source>
</reference>
<comment type="caution">
    <text evidence="3">The sequence shown here is derived from an EMBL/GenBank/DDBJ whole genome shotgun (WGS) entry which is preliminary data.</text>
</comment>
<dbReference type="PROSITE" id="PS51128">
    <property type="entry name" value="ZF_DKSA_2"/>
    <property type="match status" value="1"/>
</dbReference>
<feature type="zinc finger region" description="dksA C4-type" evidence="1">
    <location>
        <begin position="88"/>
        <end position="112"/>
    </location>
</feature>
<evidence type="ECO:0000313" key="3">
    <source>
        <dbReference type="EMBL" id="TCO13238.1"/>
    </source>
</evidence>
<feature type="compositionally biased region" description="Pro residues" evidence="2">
    <location>
        <begin position="135"/>
        <end position="145"/>
    </location>
</feature>
<dbReference type="Proteomes" id="UP000295818">
    <property type="component" value="Unassembled WGS sequence"/>
</dbReference>
<evidence type="ECO:0000313" key="4">
    <source>
        <dbReference type="Proteomes" id="UP000295818"/>
    </source>
</evidence>